<reference evidence="7 8" key="1">
    <citation type="submission" date="2019-03" db="EMBL/GenBank/DDBJ databases">
        <title>Cellulosimicrobium funkei JCM14302 Assembly.</title>
        <authorList>
            <person name="Dou T."/>
        </authorList>
    </citation>
    <scope>NUCLEOTIDE SEQUENCE [LARGE SCALE GENOMIC DNA]</scope>
    <source>
        <strain evidence="7 8">JCM 14302</strain>
    </source>
</reference>
<dbReference type="EMBL" id="SOZH01000001">
    <property type="protein sequence ID" value="TFF17533.1"/>
    <property type="molecule type" value="Genomic_DNA"/>
</dbReference>
<evidence type="ECO:0000256" key="4">
    <source>
        <dbReference type="PROSITE-ProRule" id="PRU00335"/>
    </source>
</evidence>
<dbReference type="GeneID" id="95686805"/>
<accession>A0A4Y8R932</accession>
<dbReference type="GO" id="GO:0003700">
    <property type="term" value="F:DNA-binding transcription factor activity"/>
    <property type="evidence" value="ECO:0007669"/>
    <property type="project" value="TreeGrafter"/>
</dbReference>
<name>A0A4Y8R932_9MICO</name>
<dbReference type="PANTHER" id="PTHR30055">
    <property type="entry name" value="HTH-TYPE TRANSCRIPTIONAL REGULATOR RUTR"/>
    <property type="match status" value="1"/>
</dbReference>
<evidence type="ECO:0000256" key="3">
    <source>
        <dbReference type="ARBA" id="ARBA00023163"/>
    </source>
</evidence>
<evidence type="ECO:0000256" key="1">
    <source>
        <dbReference type="ARBA" id="ARBA00023015"/>
    </source>
</evidence>
<keyword evidence="3" id="KW-0804">Transcription</keyword>
<proteinExistence type="predicted"/>
<dbReference type="GO" id="GO:0000976">
    <property type="term" value="F:transcription cis-regulatory region binding"/>
    <property type="evidence" value="ECO:0007669"/>
    <property type="project" value="TreeGrafter"/>
</dbReference>
<dbReference type="InterPro" id="IPR050109">
    <property type="entry name" value="HTH-type_TetR-like_transc_reg"/>
</dbReference>
<dbReference type="PANTHER" id="PTHR30055:SF234">
    <property type="entry name" value="HTH-TYPE TRANSCRIPTIONAL REGULATOR BETI"/>
    <property type="match status" value="1"/>
</dbReference>
<feature type="domain" description="HTH tetR-type" evidence="6">
    <location>
        <begin position="13"/>
        <end position="73"/>
    </location>
</feature>
<keyword evidence="8" id="KW-1185">Reference proteome</keyword>
<dbReference type="PROSITE" id="PS50977">
    <property type="entry name" value="HTH_TETR_2"/>
    <property type="match status" value="1"/>
</dbReference>
<dbReference type="AlphaFoldDB" id="A0A4Y8R932"/>
<dbReference type="InterPro" id="IPR001647">
    <property type="entry name" value="HTH_TetR"/>
</dbReference>
<dbReference type="Proteomes" id="UP000298003">
    <property type="component" value="Unassembled WGS sequence"/>
</dbReference>
<gene>
    <name evidence="7" type="ORF">E1O70_01775</name>
</gene>
<evidence type="ECO:0000313" key="7">
    <source>
        <dbReference type="EMBL" id="TFF17533.1"/>
    </source>
</evidence>
<feature type="region of interest" description="Disordered" evidence="5">
    <location>
        <begin position="170"/>
        <end position="216"/>
    </location>
</feature>
<comment type="caution">
    <text evidence="7">The sequence shown here is derived from an EMBL/GenBank/DDBJ whole genome shotgun (WGS) entry which is preliminary data.</text>
</comment>
<dbReference type="Pfam" id="PF21351">
    <property type="entry name" value="TetR_C_41"/>
    <property type="match status" value="1"/>
</dbReference>
<dbReference type="Pfam" id="PF00440">
    <property type="entry name" value="TetR_N"/>
    <property type="match status" value="1"/>
</dbReference>
<dbReference type="RefSeq" id="WP_061267919.1">
    <property type="nucleotide sequence ID" value="NZ_SOZH01000001.1"/>
</dbReference>
<dbReference type="PRINTS" id="PR00455">
    <property type="entry name" value="HTHTETR"/>
</dbReference>
<keyword evidence="2 4" id="KW-0238">DNA-binding</keyword>
<feature type="DNA-binding region" description="H-T-H motif" evidence="4">
    <location>
        <begin position="36"/>
        <end position="55"/>
    </location>
</feature>
<protein>
    <submittedName>
        <fullName evidence="7">TetR/AcrR family transcriptional regulator</fullName>
    </submittedName>
</protein>
<dbReference type="Gene3D" id="1.10.357.10">
    <property type="entry name" value="Tetracycline Repressor, domain 2"/>
    <property type="match status" value="1"/>
</dbReference>
<organism evidence="7 8">
    <name type="scientific">Cellulosimicrobium funkei</name>
    <dbReference type="NCBI Taxonomy" id="264251"/>
    <lineage>
        <taxon>Bacteria</taxon>
        <taxon>Bacillati</taxon>
        <taxon>Actinomycetota</taxon>
        <taxon>Actinomycetes</taxon>
        <taxon>Micrococcales</taxon>
        <taxon>Promicromonosporaceae</taxon>
        <taxon>Cellulosimicrobium</taxon>
    </lineage>
</organism>
<feature type="region of interest" description="Disordered" evidence="5">
    <location>
        <begin position="76"/>
        <end position="109"/>
    </location>
</feature>
<evidence type="ECO:0000259" key="6">
    <source>
        <dbReference type="PROSITE" id="PS50977"/>
    </source>
</evidence>
<dbReference type="InterPro" id="IPR009057">
    <property type="entry name" value="Homeodomain-like_sf"/>
</dbReference>
<dbReference type="SUPFAM" id="SSF46689">
    <property type="entry name" value="Homeodomain-like"/>
    <property type="match status" value="1"/>
</dbReference>
<evidence type="ECO:0000256" key="2">
    <source>
        <dbReference type="ARBA" id="ARBA00023125"/>
    </source>
</evidence>
<keyword evidence="1" id="KW-0805">Transcription regulation</keyword>
<evidence type="ECO:0000313" key="8">
    <source>
        <dbReference type="Proteomes" id="UP000298003"/>
    </source>
</evidence>
<dbReference type="InterPro" id="IPR049484">
    <property type="entry name" value="Rv0078-like_C"/>
</dbReference>
<evidence type="ECO:0000256" key="5">
    <source>
        <dbReference type="SAM" id="MobiDB-lite"/>
    </source>
</evidence>
<sequence length="277" mass="28671">MQERRRTNAERTRATRAALVAAARDLFVRAGYSATSTPQIAAAANVTRGALYHHYADKQDLFRAVAEAEAEAVAREIEERTAGDPGTAAAERPDAPDNPDGPDAPDAPDARAMLVEGARAYLDAMGEPGRTRLLLVDAPAVLGLAEADALDARHARRTLREGLGAALGIRSSGVSTSRSAGDDDVPGPGDGSAVRPGEGSAVHPGERSAVDQGEPSDVARDLADEERLDALTLLLSAAFDRAALALDAGAPPGPVRAAVTELVDRVCAPTPGPRPRS</sequence>